<accession>A0ACA9MJD7</accession>
<dbReference type="Proteomes" id="UP000789860">
    <property type="component" value="Unassembled WGS sequence"/>
</dbReference>
<name>A0ACA9MJD7_9GLOM</name>
<organism evidence="1 2">
    <name type="scientific">Scutellospora calospora</name>
    <dbReference type="NCBI Taxonomy" id="85575"/>
    <lineage>
        <taxon>Eukaryota</taxon>
        <taxon>Fungi</taxon>
        <taxon>Fungi incertae sedis</taxon>
        <taxon>Mucoromycota</taxon>
        <taxon>Glomeromycotina</taxon>
        <taxon>Glomeromycetes</taxon>
        <taxon>Diversisporales</taxon>
        <taxon>Gigasporaceae</taxon>
        <taxon>Scutellospora</taxon>
    </lineage>
</organism>
<feature type="non-terminal residue" evidence="1">
    <location>
        <position position="1"/>
    </location>
</feature>
<evidence type="ECO:0000313" key="2">
    <source>
        <dbReference type="Proteomes" id="UP000789860"/>
    </source>
</evidence>
<keyword evidence="2" id="KW-1185">Reference proteome</keyword>
<comment type="caution">
    <text evidence="1">The sequence shown here is derived from an EMBL/GenBank/DDBJ whole genome shotgun (WGS) entry which is preliminary data.</text>
</comment>
<sequence length="129" mass="15266">ENHTLTNTSVDAEKAENSPFRIVTAKMFIDLPPKAFEDFDQRVYTYMNPLVMRYVEEFDGIVFAYKNIKCDISGYLYENSPYLIRQSPTHIALLLYESFNVKRFRGCIPDDVFEWRDDDDKQLELAKLY</sequence>
<dbReference type="EMBL" id="CAJVPM010013115">
    <property type="protein sequence ID" value="CAG8592677.1"/>
    <property type="molecule type" value="Genomic_DNA"/>
</dbReference>
<gene>
    <name evidence="1" type="ORF">SCALOS_LOCUS6637</name>
</gene>
<proteinExistence type="predicted"/>
<evidence type="ECO:0000313" key="1">
    <source>
        <dbReference type="EMBL" id="CAG8592677.1"/>
    </source>
</evidence>
<reference evidence="1" key="1">
    <citation type="submission" date="2021-06" db="EMBL/GenBank/DDBJ databases">
        <authorList>
            <person name="Kallberg Y."/>
            <person name="Tangrot J."/>
            <person name="Rosling A."/>
        </authorList>
    </citation>
    <scope>NUCLEOTIDE SEQUENCE</scope>
    <source>
        <strain evidence="1">AU212A</strain>
    </source>
</reference>
<protein>
    <submittedName>
        <fullName evidence="1">7384_t:CDS:1</fullName>
    </submittedName>
</protein>